<keyword evidence="2" id="KW-0812">Transmembrane</keyword>
<evidence type="ECO:0000256" key="1">
    <source>
        <dbReference type="SAM" id="MobiDB-lite"/>
    </source>
</evidence>
<evidence type="ECO:0000313" key="4">
    <source>
        <dbReference type="Proteomes" id="UP000006591"/>
    </source>
</evidence>
<dbReference type="Gramene" id="ONIVA11G08800.1">
    <property type="protein sequence ID" value="ONIVA11G08800.1"/>
    <property type="gene ID" value="ONIVA11G08800"/>
</dbReference>
<name>A0A0E0J0D5_ORYNI</name>
<feature type="region of interest" description="Disordered" evidence="1">
    <location>
        <begin position="54"/>
        <end position="80"/>
    </location>
</feature>
<feature type="compositionally biased region" description="Low complexity" evidence="1">
    <location>
        <begin position="1"/>
        <end position="11"/>
    </location>
</feature>
<organism evidence="3">
    <name type="scientific">Oryza nivara</name>
    <name type="common">Indian wild rice</name>
    <name type="synonym">Oryza sativa f. spontanea</name>
    <dbReference type="NCBI Taxonomy" id="4536"/>
    <lineage>
        <taxon>Eukaryota</taxon>
        <taxon>Viridiplantae</taxon>
        <taxon>Streptophyta</taxon>
        <taxon>Embryophyta</taxon>
        <taxon>Tracheophyta</taxon>
        <taxon>Spermatophyta</taxon>
        <taxon>Magnoliopsida</taxon>
        <taxon>Liliopsida</taxon>
        <taxon>Poales</taxon>
        <taxon>Poaceae</taxon>
        <taxon>BOP clade</taxon>
        <taxon>Oryzoideae</taxon>
        <taxon>Oryzeae</taxon>
        <taxon>Oryzinae</taxon>
        <taxon>Oryza</taxon>
    </lineage>
</organism>
<dbReference type="HOGENOM" id="CLU_1646409_0_0_1"/>
<feature type="transmembrane region" description="Helical" evidence="2">
    <location>
        <begin position="133"/>
        <end position="154"/>
    </location>
</feature>
<keyword evidence="4" id="KW-1185">Reference proteome</keyword>
<sequence>MAGGRTSARRASAGRDEARSVVKEATTMQGGAAGGCGAVFGARRLASGGRQCSGLAGDERRVKTQPVLGQTDNDGRKPSLGSFESLTDGGGGFLSLLSLETSFRAFIGRSCLCSFVDLRRSATLSGGRFDASLLLDLCVGVVGVWVVVYFFHFLSYDLLKL</sequence>
<reference evidence="3" key="2">
    <citation type="submission" date="2018-04" db="EMBL/GenBank/DDBJ databases">
        <title>OnivRS2 (Oryza nivara Reference Sequence Version 2).</title>
        <authorList>
            <person name="Zhang J."/>
            <person name="Kudrna D."/>
            <person name="Lee S."/>
            <person name="Talag J."/>
            <person name="Rajasekar S."/>
            <person name="Welchert J."/>
            <person name="Hsing Y.-I."/>
            <person name="Wing R.A."/>
        </authorList>
    </citation>
    <scope>NUCLEOTIDE SEQUENCE [LARGE SCALE GENOMIC DNA]</scope>
    <source>
        <strain evidence="3">SL10</strain>
    </source>
</reference>
<feature type="region of interest" description="Disordered" evidence="1">
    <location>
        <begin position="1"/>
        <end position="22"/>
    </location>
</feature>
<feature type="compositionally biased region" description="Basic and acidic residues" evidence="1">
    <location>
        <begin position="13"/>
        <end position="22"/>
    </location>
</feature>
<reference evidence="3" key="1">
    <citation type="submission" date="2015-04" db="UniProtKB">
        <authorList>
            <consortium name="EnsemblPlants"/>
        </authorList>
    </citation>
    <scope>IDENTIFICATION</scope>
    <source>
        <strain evidence="3">SL10</strain>
    </source>
</reference>
<accession>A0A0E0J0D5</accession>
<evidence type="ECO:0000313" key="3">
    <source>
        <dbReference type="EnsemblPlants" id="ONIVA11G08800.1"/>
    </source>
</evidence>
<keyword evidence="2" id="KW-1133">Transmembrane helix</keyword>
<evidence type="ECO:0000256" key="2">
    <source>
        <dbReference type="SAM" id="Phobius"/>
    </source>
</evidence>
<dbReference type="Proteomes" id="UP000006591">
    <property type="component" value="Chromosome 11"/>
</dbReference>
<dbReference type="AlphaFoldDB" id="A0A0E0J0D5"/>
<protein>
    <submittedName>
        <fullName evidence="3">Uncharacterized protein</fullName>
    </submittedName>
</protein>
<proteinExistence type="predicted"/>
<dbReference type="EnsemblPlants" id="ONIVA11G08800.1">
    <property type="protein sequence ID" value="ONIVA11G08800.1"/>
    <property type="gene ID" value="ONIVA11G08800"/>
</dbReference>
<keyword evidence="2" id="KW-0472">Membrane</keyword>